<dbReference type="EMBL" id="BQXH01000039">
    <property type="protein sequence ID" value="GKS82462.1"/>
    <property type="molecule type" value="Genomic_DNA"/>
</dbReference>
<keyword evidence="1" id="KW-0413">Isomerase</keyword>
<accession>A0ABQ5JME3</accession>
<protein>
    <submittedName>
        <fullName evidence="1">Dithiol-disulfide isomerase</fullName>
    </submittedName>
</protein>
<comment type="caution">
    <text evidence="1">The sequence shown here is derived from an EMBL/GenBank/DDBJ whole genome shotgun (WGS) entry which is preliminary data.</text>
</comment>
<keyword evidence="2" id="KW-1185">Reference proteome</keyword>
<dbReference type="Pfam" id="PF13743">
    <property type="entry name" value="Thioredoxin_5"/>
    <property type="match status" value="1"/>
</dbReference>
<evidence type="ECO:0000313" key="2">
    <source>
        <dbReference type="Proteomes" id="UP001055149"/>
    </source>
</evidence>
<organism evidence="1 2">
    <name type="scientific">Ligilactobacillus pabuli</name>
    <dbReference type="NCBI Taxonomy" id="2886039"/>
    <lineage>
        <taxon>Bacteria</taxon>
        <taxon>Bacillati</taxon>
        <taxon>Bacillota</taxon>
        <taxon>Bacilli</taxon>
        <taxon>Lactobacillales</taxon>
        <taxon>Lactobacillaceae</taxon>
        <taxon>Ligilactobacillus</taxon>
    </lineage>
</organism>
<reference evidence="1" key="1">
    <citation type="journal article" date="2022" name="Int. J. Syst. Evol. Microbiol.">
        <title>A novel species of lactic acid bacteria, Ligilactobacillus pabuli sp. nov., isolated from alfalfa silage.</title>
        <authorList>
            <person name="Tohno M."/>
            <person name="Tanizawa Y."/>
            <person name="Sawada H."/>
            <person name="Sakamoto M."/>
            <person name="Ohkuma M."/>
            <person name="Kobayashi H."/>
        </authorList>
    </citation>
    <scope>NUCLEOTIDE SEQUENCE</scope>
    <source>
        <strain evidence="1">AF129</strain>
    </source>
</reference>
<dbReference type="Proteomes" id="UP001055149">
    <property type="component" value="Unassembled WGS sequence"/>
</dbReference>
<dbReference type="Gene3D" id="3.40.30.10">
    <property type="entry name" value="Glutaredoxin"/>
    <property type="match status" value="1"/>
</dbReference>
<proteinExistence type="predicted"/>
<gene>
    <name evidence="1" type="ORF">LPAF129_21480</name>
</gene>
<dbReference type="GO" id="GO:0016853">
    <property type="term" value="F:isomerase activity"/>
    <property type="evidence" value="ECO:0007669"/>
    <property type="project" value="UniProtKB-KW"/>
</dbReference>
<dbReference type="InterPro" id="IPR036249">
    <property type="entry name" value="Thioredoxin-like_sf"/>
</dbReference>
<evidence type="ECO:0000313" key="1">
    <source>
        <dbReference type="EMBL" id="GKS82462.1"/>
    </source>
</evidence>
<dbReference type="SUPFAM" id="SSF52833">
    <property type="entry name" value="Thioredoxin-like"/>
    <property type="match status" value="1"/>
</dbReference>
<name>A0ABQ5JME3_9LACO</name>
<sequence length="217" mass="24625">MLEMYLFINPLGGVCYQAEKNILQLMQDATEDVRFRFIPLLNMQSTQDVMKLKKLPVNDLAARNQLVSEIYRASLDFKAALFQGKKRGRAYLLNVQQQMNNRTSPYDDEVALKAAKESGLDEEMFLHDRQSDFAAHSFMQDQKMAAEMNVAHHPTVVLFNVSGFDCGIAMDACDSYDVLTDIFAGRSPQDLVEQTCGQKTILNRARTPLKIKFNSNN</sequence>